<evidence type="ECO:0000313" key="2">
    <source>
        <dbReference type="EMBL" id="OXA50454.1"/>
    </source>
</evidence>
<feature type="compositionally biased region" description="Basic and acidic residues" evidence="1">
    <location>
        <begin position="527"/>
        <end position="551"/>
    </location>
</feature>
<feature type="region of interest" description="Disordered" evidence="1">
    <location>
        <begin position="527"/>
        <end position="625"/>
    </location>
</feature>
<comment type="caution">
    <text evidence="2">The sequence shown here is derived from an EMBL/GenBank/DDBJ whole genome shotgun (WGS) entry which is preliminary data.</text>
</comment>
<dbReference type="SUPFAM" id="SSF55486">
    <property type="entry name" value="Metalloproteases ('zincins'), catalytic domain"/>
    <property type="match status" value="1"/>
</dbReference>
<feature type="compositionally biased region" description="Basic and acidic residues" evidence="1">
    <location>
        <begin position="389"/>
        <end position="405"/>
    </location>
</feature>
<feature type="region of interest" description="Disordered" evidence="1">
    <location>
        <begin position="340"/>
        <end position="454"/>
    </location>
</feature>
<feature type="compositionally biased region" description="Polar residues" evidence="1">
    <location>
        <begin position="596"/>
        <end position="625"/>
    </location>
</feature>
<feature type="compositionally biased region" description="Low complexity" evidence="1">
    <location>
        <begin position="104"/>
        <end position="124"/>
    </location>
</feature>
<feature type="region of interest" description="Disordered" evidence="1">
    <location>
        <begin position="1"/>
        <end position="71"/>
    </location>
</feature>
<protein>
    <submittedName>
        <fullName evidence="2">A disintegrin and metalloproteinase with thrombospondin motifs 16</fullName>
    </submittedName>
</protein>
<accession>A0A226E079</accession>
<dbReference type="EMBL" id="LNIX01000009">
    <property type="protein sequence ID" value="OXA50454.1"/>
    <property type="molecule type" value="Genomic_DNA"/>
</dbReference>
<feature type="compositionally biased region" description="Polar residues" evidence="1">
    <location>
        <begin position="412"/>
        <end position="429"/>
    </location>
</feature>
<feature type="compositionally biased region" description="Low complexity" evidence="1">
    <location>
        <begin position="1"/>
        <end position="18"/>
    </location>
</feature>
<sequence>MSPSRNASSSPATSSSSSCLTKPARNFRVHPQCKSVVNPAPTPLPENGGVSTSSPPPPPPPPPPQINPNNWTVARTSLTNMSKRFRNKNKVGIPSHLTFSDDVNNNLNLPPQQQRRSSSRASSRLRYPNIFASRGTLCEEQEEQSCPLVLKSCLKKSTDSIDKFLCKSSANCETAGTGSCLSLGGSGGTGGFRKFITLATTIICLVVIFVPSIVVGDEARGSGIYEDSSKQDFIQLLRKKLTKDEIVSIFGRRNGIDESDFNDVPNFDIIQPKMTLHRKARGKRSPDLSSSTTLIQLQGLGRTFHLRVTPNQNLLDPHFVFLKRNQNQSEIMPDFHKGFILPTSIQPDDDDLDGSTTTPNDDSNYSNHHYVIHPIPTRFHNSFTNSTQRKKDDDQRDENEHERHHFLFRLTSPPQNTPKNNLDSPQNDASCGHKHDKVLSRKPRSASPDNPFGGSNLDPFDSYWFHQYQQPTRSNLFTHPSSVFPSSYWGPKSSSEQRGSSSPFSPGITGAANIGLTFARRNYYEVDDPRDHEGSATNKGDDWSVRRRKSDDDDQRVLLYESTADGAGASSEDEPDTILPFYTKGRKKSGSRSTKVLKTSTRWIPTSGEMQRQNQNYSESNSWSKYNRKGRRDENYFGADYKSHPLDDTDRIFSEKRGRYDNSESNSIYSRETTASMDNKNSLNVDKPPSQLTIETAVFVDKDLFKHMQSNFPDDTHGEVVRIVLAMINAVQLLYQDPSLGHRVDFVLKRLEVLETDPPGLLRPYDIDRSSPLGSRLDIDRPRPLRGPPVGQDKQSGRRSGPRGWNVYPLQQLYRQRGTPFRIRFRH</sequence>
<dbReference type="Proteomes" id="UP000198287">
    <property type="component" value="Unassembled WGS sequence"/>
</dbReference>
<feature type="region of interest" description="Disordered" evidence="1">
    <location>
        <begin position="96"/>
        <end position="124"/>
    </location>
</feature>
<dbReference type="PROSITE" id="PS51257">
    <property type="entry name" value="PROKAR_LIPOPROTEIN"/>
    <property type="match status" value="1"/>
</dbReference>
<organism evidence="2 3">
    <name type="scientific">Folsomia candida</name>
    <name type="common">Springtail</name>
    <dbReference type="NCBI Taxonomy" id="158441"/>
    <lineage>
        <taxon>Eukaryota</taxon>
        <taxon>Metazoa</taxon>
        <taxon>Ecdysozoa</taxon>
        <taxon>Arthropoda</taxon>
        <taxon>Hexapoda</taxon>
        <taxon>Collembola</taxon>
        <taxon>Entomobryomorpha</taxon>
        <taxon>Isotomoidea</taxon>
        <taxon>Isotomidae</taxon>
        <taxon>Proisotominae</taxon>
        <taxon>Folsomia</taxon>
    </lineage>
</organism>
<dbReference type="Gene3D" id="3.40.390.10">
    <property type="entry name" value="Collagenase (Catalytic Domain)"/>
    <property type="match status" value="1"/>
</dbReference>
<reference evidence="2 3" key="1">
    <citation type="submission" date="2015-12" db="EMBL/GenBank/DDBJ databases">
        <title>The genome of Folsomia candida.</title>
        <authorList>
            <person name="Faddeeva A."/>
            <person name="Derks M.F."/>
            <person name="Anvar Y."/>
            <person name="Smit S."/>
            <person name="Van Straalen N."/>
            <person name="Roelofs D."/>
        </authorList>
    </citation>
    <scope>NUCLEOTIDE SEQUENCE [LARGE SCALE GENOMIC DNA]</scope>
    <source>
        <strain evidence="2 3">VU population</strain>
        <tissue evidence="2">Whole body</tissue>
    </source>
</reference>
<feature type="compositionally biased region" description="Polar residues" evidence="1">
    <location>
        <begin position="354"/>
        <end position="367"/>
    </location>
</feature>
<keyword evidence="3" id="KW-1185">Reference proteome</keyword>
<keyword evidence="2" id="KW-0401">Integrin</keyword>
<name>A0A226E079_FOLCA</name>
<dbReference type="GO" id="GO:0007229">
    <property type="term" value="P:integrin-mediated signaling pathway"/>
    <property type="evidence" value="ECO:0007669"/>
    <property type="project" value="UniProtKB-KW"/>
</dbReference>
<gene>
    <name evidence="2" type="ORF">Fcan01_15258</name>
</gene>
<feature type="region of interest" description="Disordered" evidence="1">
    <location>
        <begin position="663"/>
        <end position="688"/>
    </location>
</feature>
<feature type="region of interest" description="Disordered" evidence="1">
    <location>
        <begin position="761"/>
        <end position="805"/>
    </location>
</feature>
<feature type="compositionally biased region" description="Pro residues" evidence="1">
    <location>
        <begin position="54"/>
        <end position="66"/>
    </location>
</feature>
<dbReference type="GO" id="GO:0008237">
    <property type="term" value="F:metallopeptidase activity"/>
    <property type="evidence" value="ECO:0007669"/>
    <property type="project" value="InterPro"/>
</dbReference>
<evidence type="ECO:0000256" key="1">
    <source>
        <dbReference type="SAM" id="MobiDB-lite"/>
    </source>
</evidence>
<evidence type="ECO:0000313" key="3">
    <source>
        <dbReference type="Proteomes" id="UP000198287"/>
    </source>
</evidence>
<dbReference type="OrthoDB" id="10035764at2759"/>
<proteinExistence type="predicted"/>
<dbReference type="InterPro" id="IPR024079">
    <property type="entry name" value="MetalloPept_cat_dom_sf"/>
</dbReference>
<dbReference type="AlphaFoldDB" id="A0A226E079"/>